<gene>
    <name evidence="1" type="ORF">PFLmoz3_02673</name>
</gene>
<proteinExistence type="predicted"/>
<dbReference type="Proteomes" id="UP000061348">
    <property type="component" value="Unassembled WGS sequence"/>
</dbReference>
<evidence type="ECO:0000313" key="2">
    <source>
        <dbReference type="Proteomes" id="UP000061348"/>
    </source>
</evidence>
<evidence type="ECO:0000313" key="1">
    <source>
        <dbReference type="EMBL" id="KWV87736.1"/>
    </source>
</evidence>
<organism evidence="1 2">
    <name type="scientific">Pseudomonas fluorescens</name>
    <dbReference type="NCBI Taxonomy" id="294"/>
    <lineage>
        <taxon>Bacteria</taxon>
        <taxon>Pseudomonadati</taxon>
        <taxon>Pseudomonadota</taxon>
        <taxon>Gammaproteobacteria</taxon>
        <taxon>Pseudomonadales</taxon>
        <taxon>Pseudomonadaceae</taxon>
        <taxon>Pseudomonas</taxon>
    </lineage>
</organism>
<accession>A0A109LI08</accession>
<sequence length="220" mass="23395">MVLLTAHFPDAHVFVVPDLTHLVDHFHRVFPALVGDGFAVLVHQVNRVHQFAVDIQLDLVERFVAHPHRLGAAVAAQVVEGGFRQFLATVDAVQDVDLGRLAAAVADPAPEPAHIGVGFLDETQAHERIDGERGIADPGIAVVPVAFATGRFRQPERGRGDDGAVFARGQEFQRQGRAVDHLAPAPAIVGLADPTAPELQGALQVEVGTVVGDARILLAT</sequence>
<reference evidence="1 2" key="1">
    <citation type="submission" date="2015-05" db="EMBL/GenBank/DDBJ databases">
        <title>A genomic and transcriptomic approach to investigate the blue pigment phenotype in Pseudomonas fluorescens.</title>
        <authorList>
            <person name="Andreani N.A."/>
            <person name="Cardazzo B."/>
        </authorList>
    </citation>
    <scope>NUCLEOTIDE SEQUENCE [LARGE SCALE GENOMIC DNA]</scope>
    <source>
        <strain evidence="1 2">Ps_22</strain>
    </source>
</reference>
<protein>
    <submittedName>
        <fullName evidence="1">Uncharacterized protein</fullName>
    </submittedName>
</protein>
<dbReference type="EMBL" id="LCYA01000067">
    <property type="protein sequence ID" value="KWV87736.1"/>
    <property type="molecule type" value="Genomic_DNA"/>
</dbReference>
<comment type="caution">
    <text evidence="1">The sequence shown here is derived from an EMBL/GenBank/DDBJ whole genome shotgun (WGS) entry which is preliminary data.</text>
</comment>
<name>A0A109LI08_PSEFL</name>
<dbReference type="AlphaFoldDB" id="A0A109LI08"/>